<dbReference type="InterPro" id="IPR003788">
    <property type="entry name" value="NDUFAF7"/>
</dbReference>
<keyword evidence="4 7" id="KW-0808">Transferase</keyword>
<dbReference type="AlphaFoldDB" id="A0A7S4AVN2"/>
<keyword evidence="5 7" id="KW-0496">Mitochondrion</keyword>
<feature type="compositionally biased region" description="Basic and acidic residues" evidence="8">
    <location>
        <begin position="95"/>
        <end position="108"/>
    </location>
</feature>
<evidence type="ECO:0000256" key="7">
    <source>
        <dbReference type="RuleBase" id="RU364114"/>
    </source>
</evidence>
<dbReference type="EC" id="2.1.1.320" evidence="7"/>
<name>A0A7S4AVN2_9STRA</name>
<dbReference type="InterPro" id="IPR038375">
    <property type="entry name" value="NDUFAF7_sf"/>
</dbReference>
<keyword evidence="3 7" id="KW-0489">Methyltransferase</keyword>
<comment type="subcellular location">
    <subcellularLocation>
        <location evidence="1 7">Mitochondrion</location>
    </subcellularLocation>
</comment>
<evidence type="ECO:0000256" key="8">
    <source>
        <dbReference type="SAM" id="MobiDB-lite"/>
    </source>
</evidence>
<comment type="catalytic activity">
    <reaction evidence="6 7">
        <text>L-arginyl-[protein] + 2 S-adenosyl-L-methionine = N(omega),N(omega)'-dimethyl-L-arginyl-[protein] + 2 S-adenosyl-L-homocysteine + 2 H(+)</text>
        <dbReference type="Rhea" id="RHEA:48108"/>
        <dbReference type="Rhea" id="RHEA-COMP:10532"/>
        <dbReference type="Rhea" id="RHEA-COMP:11992"/>
        <dbReference type="ChEBI" id="CHEBI:15378"/>
        <dbReference type="ChEBI" id="CHEBI:29965"/>
        <dbReference type="ChEBI" id="CHEBI:57856"/>
        <dbReference type="ChEBI" id="CHEBI:59789"/>
        <dbReference type="ChEBI" id="CHEBI:88221"/>
        <dbReference type="EC" id="2.1.1.320"/>
    </reaction>
</comment>
<evidence type="ECO:0000256" key="2">
    <source>
        <dbReference type="ARBA" id="ARBA00005891"/>
    </source>
</evidence>
<dbReference type="Gene3D" id="3.40.50.12710">
    <property type="match status" value="1"/>
</dbReference>
<dbReference type="GO" id="GO:0035243">
    <property type="term" value="F:protein-arginine omega-N symmetric methyltransferase activity"/>
    <property type="evidence" value="ECO:0007669"/>
    <property type="project" value="UniProtKB-EC"/>
</dbReference>
<dbReference type="GO" id="GO:0005739">
    <property type="term" value="C:mitochondrion"/>
    <property type="evidence" value="ECO:0007669"/>
    <property type="project" value="UniProtKB-SubCell"/>
</dbReference>
<evidence type="ECO:0000256" key="3">
    <source>
        <dbReference type="ARBA" id="ARBA00022603"/>
    </source>
</evidence>
<reference evidence="9" key="1">
    <citation type="submission" date="2021-01" db="EMBL/GenBank/DDBJ databases">
        <authorList>
            <person name="Corre E."/>
            <person name="Pelletier E."/>
            <person name="Niang G."/>
            <person name="Scheremetjew M."/>
            <person name="Finn R."/>
            <person name="Kale V."/>
            <person name="Holt S."/>
            <person name="Cochrane G."/>
            <person name="Meng A."/>
            <person name="Brown T."/>
            <person name="Cohen L."/>
        </authorList>
    </citation>
    <scope>NUCLEOTIDE SEQUENCE</scope>
    <source>
        <strain evidence="9">10249 10 AB</strain>
    </source>
</reference>
<feature type="region of interest" description="Disordered" evidence="8">
    <location>
        <begin position="320"/>
        <end position="363"/>
    </location>
</feature>
<comment type="similarity">
    <text evidence="2 7">Belongs to the NDUFAF7 family.</text>
</comment>
<proteinExistence type="inferred from homology"/>
<feature type="compositionally biased region" description="Low complexity" evidence="8">
    <location>
        <begin position="335"/>
        <end position="347"/>
    </location>
</feature>
<gene>
    <name evidence="9" type="ORF">PAUS00366_LOCUS21279</name>
</gene>
<dbReference type="EMBL" id="HBIX01032275">
    <property type="protein sequence ID" value="CAE0728495.1"/>
    <property type="molecule type" value="Transcribed_RNA"/>
</dbReference>
<dbReference type="SUPFAM" id="SSF53335">
    <property type="entry name" value="S-adenosyl-L-methionine-dependent methyltransferases"/>
    <property type="match status" value="1"/>
</dbReference>
<dbReference type="PANTHER" id="PTHR12049:SF5">
    <property type="entry name" value="PROTEIN ARGININE METHYLTRANSFERASE NDUFAF7 HOMOLOG, MITOCHONDRIAL"/>
    <property type="match status" value="1"/>
</dbReference>
<dbReference type="Pfam" id="PF02636">
    <property type="entry name" value="Methyltransf_28"/>
    <property type="match status" value="1"/>
</dbReference>
<sequence>MLVRKYIGRKLAEYYAQPSHKVVGRSIDLEASKANNNNGQLLSSLMGEWHWKRVFQKIYEEREGHWLTPVELFQPHYSYVLGDFCAHCYDRMEKNNRTNSKNNDKENNRNTNTHCNSTKQFEIVELGGGRGTNANWILSYLREHKPHVYSSLISYTLVDSSPSLHQTQKERFLGGPHADKVRFELKDLSDVAQGTVQLLSKSEIPTVLMGMEVLDNLPHDKVRGTVRHKLEQAEVVVPQNNSKQKQQQLREKFVPLNDPLLKIILQKVPSYYTQQQQQFLQTDACWVPSIACGVVHHAINQRNNLGLVFADFDWLPPPDLDPSTSLDDEQDHDFSSSSSSKNKNKQSIVDEETPAGGSPIVTDMEGKDHKSYLSAPGHCDILFPTNFEKLAAFAKRCLPPTGAATRTVRRPVQVIRVEKQSHFLERVGPEHVAKTRSWLTGHTPLLYDFANCSVLTISPDEGTRHEMGQEKE</sequence>
<evidence type="ECO:0000256" key="1">
    <source>
        <dbReference type="ARBA" id="ARBA00004173"/>
    </source>
</evidence>
<evidence type="ECO:0000256" key="4">
    <source>
        <dbReference type="ARBA" id="ARBA00022679"/>
    </source>
</evidence>
<feature type="region of interest" description="Disordered" evidence="8">
    <location>
        <begin position="95"/>
        <end position="114"/>
    </location>
</feature>
<dbReference type="GO" id="GO:0032259">
    <property type="term" value="P:methylation"/>
    <property type="evidence" value="ECO:0007669"/>
    <property type="project" value="UniProtKB-KW"/>
</dbReference>
<evidence type="ECO:0000256" key="6">
    <source>
        <dbReference type="ARBA" id="ARBA00048612"/>
    </source>
</evidence>
<evidence type="ECO:0000256" key="5">
    <source>
        <dbReference type="ARBA" id="ARBA00023128"/>
    </source>
</evidence>
<dbReference type="PANTHER" id="PTHR12049">
    <property type="entry name" value="PROTEIN ARGININE METHYLTRANSFERASE NDUFAF7, MITOCHONDRIAL"/>
    <property type="match status" value="1"/>
</dbReference>
<organism evidence="9">
    <name type="scientific">Pseudo-nitzschia australis</name>
    <dbReference type="NCBI Taxonomy" id="44445"/>
    <lineage>
        <taxon>Eukaryota</taxon>
        <taxon>Sar</taxon>
        <taxon>Stramenopiles</taxon>
        <taxon>Ochrophyta</taxon>
        <taxon>Bacillariophyta</taxon>
        <taxon>Bacillariophyceae</taxon>
        <taxon>Bacillariophycidae</taxon>
        <taxon>Bacillariales</taxon>
        <taxon>Bacillariaceae</taxon>
        <taxon>Pseudo-nitzschia</taxon>
    </lineage>
</organism>
<dbReference type="InterPro" id="IPR029063">
    <property type="entry name" value="SAM-dependent_MTases_sf"/>
</dbReference>
<accession>A0A7S4AVN2</accession>
<protein>
    <recommendedName>
        <fullName evidence="7">Protein arginine methyltransferase NDUFAF7</fullName>
        <ecNumber evidence="7">2.1.1.320</ecNumber>
    </recommendedName>
</protein>
<evidence type="ECO:0000313" key="9">
    <source>
        <dbReference type="EMBL" id="CAE0728495.1"/>
    </source>
</evidence>
<comment type="function">
    <text evidence="7">Arginine methyltransferase involved in the assembly or stability of mitochondrial NADH:ubiquinone oxidoreductase complex (complex I).</text>
</comment>